<comment type="caution">
    <text evidence="1">The sequence shown here is derived from an EMBL/GenBank/DDBJ whole genome shotgun (WGS) entry which is preliminary data.</text>
</comment>
<sequence length="185" mass="21078">MLSVCGERKGRNEKDKYYVAAQNLEPNTEIKYTFQKDAEGNDENGLISSQTVEEILLYVKEVGNTDDTEISLTPIQTAPDAYTYYIRDYVGRNLEECGYLSLAGDFRDAYGAETVKFVLIPDDGSYIDPTDEEQLKKYKVTEQNIAPNTEINFTLQKDSNGEEYDNLTENQNIEEVELHLSLVEE</sequence>
<keyword evidence="2" id="KW-1185">Reference proteome</keyword>
<evidence type="ECO:0000313" key="1">
    <source>
        <dbReference type="EMBL" id="MBM6826617.1"/>
    </source>
</evidence>
<protein>
    <submittedName>
        <fullName evidence="1">Uncharacterized protein</fullName>
    </submittedName>
</protein>
<organism evidence="1 2">
    <name type="scientific">Mordavella massiliensis</name>
    <dbReference type="NCBI Taxonomy" id="1871024"/>
    <lineage>
        <taxon>Bacteria</taxon>
        <taxon>Bacillati</taxon>
        <taxon>Bacillota</taxon>
        <taxon>Clostridia</taxon>
        <taxon>Eubacteriales</taxon>
        <taxon>Clostridiaceae</taxon>
        <taxon>Mordavella</taxon>
    </lineage>
</organism>
<proteinExistence type="predicted"/>
<dbReference type="RefSeq" id="WP_204908660.1">
    <property type="nucleotide sequence ID" value="NZ_JACJLV010000013.1"/>
</dbReference>
<dbReference type="Proteomes" id="UP000713880">
    <property type="component" value="Unassembled WGS sequence"/>
</dbReference>
<accession>A0A939BCC1</accession>
<evidence type="ECO:0000313" key="2">
    <source>
        <dbReference type="Proteomes" id="UP000713880"/>
    </source>
</evidence>
<gene>
    <name evidence="1" type="ORF">H6A13_05795</name>
</gene>
<reference evidence="1" key="2">
    <citation type="journal article" date="2021" name="Sci. Rep.">
        <title>The distribution of antibiotic resistance genes in chicken gut microbiota commensals.</title>
        <authorList>
            <person name="Juricova H."/>
            <person name="Matiasovicova J."/>
            <person name="Kubasova T."/>
            <person name="Cejkova D."/>
            <person name="Rychlik I."/>
        </authorList>
    </citation>
    <scope>NUCLEOTIDE SEQUENCE</scope>
    <source>
        <strain evidence="1">An420c</strain>
    </source>
</reference>
<dbReference type="EMBL" id="JACJLV010000013">
    <property type="protein sequence ID" value="MBM6826617.1"/>
    <property type="molecule type" value="Genomic_DNA"/>
</dbReference>
<reference evidence="1" key="1">
    <citation type="submission" date="2020-08" db="EMBL/GenBank/DDBJ databases">
        <authorList>
            <person name="Cejkova D."/>
            <person name="Kubasova T."/>
            <person name="Jahodarova E."/>
            <person name="Rychlik I."/>
        </authorList>
    </citation>
    <scope>NUCLEOTIDE SEQUENCE</scope>
    <source>
        <strain evidence="1">An420c</strain>
    </source>
</reference>
<dbReference type="AlphaFoldDB" id="A0A939BCC1"/>
<name>A0A939BCC1_9CLOT</name>